<evidence type="ECO:0000256" key="3">
    <source>
        <dbReference type="SAM" id="SignalP"/>
    </source>
</evidence>
<dbReference type="InterPro" id="IPR013128">
    <property type="entry name" value="Peptidase_C1A"/>
</dbReference>
<evidence type="ECO:0000256" key="1">
    <source>
        <dbReference type="ARBA" id="ARBA00008455"/>
    </source>
</evidence>
<dbReference type="PROSITE" id="PS00639">
    <property type="entry name" value="THIOL_PROTEASE_HIS"/>
    <property type="match status" value="1"/>
</dbReference>
<dbReference type="CDD" id="cd00063">
    <property type="entry name" value="FN3"/>
    <property type="match status" value="1"/>
</dbReference>
<dbReference type="AlphaFoldDB" id="A0A1G6HET6"/>
<organism evidence="5 6">
    <name type="scientific">Shouchella lonarensis</name>
    <dbReference type="NCBI Taxonomy" id="1464122"/>
    <lineage>
        <taxon>Bacteria</taxon>
        <taxon>Bacillati</taxon>
        <taxon>Bacillota</taxon>
        <taxon>Bacilli</taxon>
        <taxon>Bacillales</taxon>
        <taxon>Bacillaceae</taxon>
        <taxon>Shouchella</taxon>
    </lineage>
</organism>
<dbReference type="GO" id="GO:0006508">
    <property type="term" value="P:proteolysis"/>
    <property type="evidence" value="ECO:0007669"/>
    <property type="project" value="UniProtKB-KW"/>
</dbReference>
<feature type="domain" description="Peptidase C1A papain C-terminal" evidence="4">
    <location>
        <begin position="84"/>
        <end position="301"/>
    </location>
</feature>
<dbReference type="SUPFAM" id="SSF54001">
    <property type="entry name" value="Cysteine proteinases"/>
    <property type="match status" value="1"/>
</dbReference>
<dbReference type="Pfam" id="PF00112">
    <property type="entry name" value="Peptidase_C1"/>
    <property type="match status" value="1"/>
</dbReference>
<proteinExistence type="inferred from homology"/>
<dbReference type="Gene3D" id="2.60.40.10">
    <property type="entry name" value="Immunoglobulins"/>
    <property type="match status" value="1"/>
</dbReference>
<keyword evidence="6" id="KW-1185">Reference proteome</keyword>
<dbReference type="InterPro" id="IPR036116">
    <property type="entry name" value="FN3_sf"/>
</dbReference>
<dbReference type="Proteomes" id="UP000242662">
    <property type="component" value="Unassembled WGS sequence"/>
</dbReference>
<dbReference type="RefSeq" id="WP_176763796.1">
    <property type="nucleotide sequence ID" value="NZ_FMYM01000003.1"/>
</dbReference>
<keyword evidence="5" id="KW-0645">Protease</keyword>
<dbReference type="InterPro" id="IPR025660">
    <property type="entry name" value="Pept_his_AS"/>
</dbReference>
<accession>A0A1G6HET6</accession>
<keyword evidence="5" id="KW-0378">Hydrolase</keyword>
<dbReference type="InterPro" id="IPR003961">
    <property type="entry name" value="FN3_dom"/>
</dbReference>
<feature type="region of interest" description="Disordered" evidence="2">
    <location>
        <begin position="29"/>
        <end position="53"/>
    </location>
</feature>
<dbReference type="InterPro" id="IPR013783">
    <property type="entry name" value="Ig-like_fold"/>
</dbReference>
<gene>
    <name evidence="5" type="ORF">SAMN05421737_103250</name>
</gene>
<dbReference type="GO" id="GO:0008234">
    <property type="term" value="F:cysteine-type peptidase activity"/>
    <property type="evidence" value="ECO:0007669"/>
    <property type="project" value="InterPro"/>
</dbReference>
<dbReference type="InterPro" id="IPR038765">
    <property type="entry name" value="Papain-like_cys_pep_sf"/>
</dbReference>
<dbReference type="STRING" id="1464122.SAMN05421737_103250"/>
<evidence type="ECO:0000259" key="4">
    <source>
        <dbReference type="SMART" id="SM00645"/>
    </source>
</evidence>
<evidence type="ECO:0000256" key="2">
    <source>
        <dbReference type="SAM" id="MobiDB-lite"/>
    </source>
</evidence>
<evidence type="ECO:0000313" key="5">
    <source>
        <dbReference type="EMBL" id="SDB92684.1"/>
    </source>
</evidence>
<dbReference type="CDD" id="cd02619">
    <property type="entry name" value="Peptidase_C1"/>
    <property type="match status" value="1"/>
</dbReference>
<dbReference type="SMART" id="SM00645">
    <property type="entry name" value="Pept_C1"/>
    <property type="match status" value="1"/>
</dbReference>
<sequence length="400" mass="44849">MKRFFVALIVMLLALSGVLFEGGQARAEQEKPFDPNDFSTYGTGLKDSPPTKDMEPYVPEQAFVTEEELKKRAFSQDGNGIQVLPSEVDLRPYFAPVRSQGPFGTCVAFATTGLREYYIGRATEARGSDITHLSPGFIYYPSGPDDGMHFYTAFDILRTYGVPPESERPFDLNRDNTDQFQQPHTPVQRENALPYRINGFRYISGRTMVDQIKQAVANGNPVMAAINVYPNFDATPKSGITPPVEERKSRGGHAVVVTGYDEENEWFIVRNSWGTGFGDGGYAYIKYDILRDLSSGYSYVADVRTRHYPPQGVNVSTYHVDSDYAMLSVSAMNVDQFELYRDGELVGTFRNRTVINTGLEPDKEYTYHVVAKNGYGKTRSMNIPIRTIVVEETPVLEEAS</sequence>
<name>A0A1G6HET6_9BACI</name>
<feature type="signal peptide" evidence="3">
    <location>
        <begin position="1"/>
        <end position="27"/>
    </location>
</feature>
<feature type="chain" id="PRO_5017380951" evidence="3">
    <location>
        <begin position="28"/>
        <end position="400"/>
    </location>
</feature>
<comment type="similarity">
    <text evidence="1">Belongs to the peptidase C1 family.</text>
</comment>
<evidence type="ECO:0000313" key="6">
    <source>
        <dbReference type="Proteomes" id="UP000242662"/>
    </source>
</evidence>
<dbReference type="Gene3D" id="3.90.70.10">
    <property type="entry name" value="Cysteine proteinases"/>
    <property type="match status" value="1"/>
</dbReference>
<reference evidence="6" key="1">
    <citation type="submission" date="2016-09" db="EMBL/GenBank/DDBJ databases">
        <authorList>
            <person name="Varghese N."/>
            <person name="Submissions S."/>
        </authorList>
    </citation>
    <scope>NUCLEOTIDE SEQUENCE [LARGE SCALE GENOMIC DNA]</scope>
    <source>
        <strain evidence="6">25nlg</strain>
    </source>
</reference>
<dbReference type="SUPFAM" id="SSF49265">
    <property type="entry name" value="Fibronectin type III"/>
    <property type="match status" value="1"/>
</dbReference>
<dbReference type="PANTHER" id="PTHR12411">
    <property type="entry name" value="CYSTEINE PROTEASE FAMILY C1-RELATED"/>
    <property type="match status" value="1"/>
</dbReference>
<keyword evidence="3" id="KW-0732">Signal</keyword>
<dbReference type="InterPro" id="IPR000668">
    <property type="entry name" value="Peptidase_C1A_C"/>
</dbReference>
<protein>
    <submittedName>
        <fullName evidence="5">Papain family cysteine protease</fullName>
    </submittedName>
</protein>
<dbReference type="EMBL" id="FMYM01000003">
    <property type="protein sequence ID" value="SDB92684.1"/>
    <property type="molecule type" value="Genomic_DNA"/>
</dbReference>